<dbReference type="VEuPathDB" id="VectorBase:GPAI028852"/>
<organism evidence="1 2">
    <name type="scientific">Glossina pallidipes</name>
    <name type="common">Tsetse fly</name>
    <dbReference type="NCBI Taxonomy" id="7398"/>
    <lineage>
        <taxon>Eukaryota</taxon>
        <taxon>Metazoa</taxon>
        <taxon>Ecdysozoa</taxon>
        <taxon>Arthropoda</taxon>
        <taxon>Hexapoda</taxon>
        <taxon>Insecta</taxon>
        <taxon>Pterygota</taxon>
        <taxon>Neoptera</taxon>
        <taxon>Endopterygota</taxon>
        <taxon>Diptera</taxon>
        <taxon>Brachycera</taxon>
        <taxon>Muscomorpha</taxon>
        <taxon>Hippoboscoidea</taxon>
        <taxon>Glossinidae</taxon>
        <taxon>Glossina</taxon>
    </lineage>
</organism>
<dbReference type="EnsemblMetazoa" id="GPAI028852-RA">
    <property type="protein sequence ID" value="GPAI028852-PA"/>
    <property type="gene ID" value="GPAI028852"/>
</dbReference>
<reference evidence="1" key="2">
    <citation type="submission" date="2020-05" db="UniProtKB">
        <authorList>
            <consortium name="EnsemblMetazoa"/>
        </authorList>
    </citation>
    <scope>IDENTIFICATION</scope>
    <source>
        <strain evidence="1">IAEA</strain>
    </source>
</reference>
<dbReference type="AlphaFoldDB" id="A0A1A9ZYD4"/>
<accession>A0A1A9ZYD4</accession>
<evidence type="ECO:0000313" key="1">
    <source>
        <dbReference type="EnsemblMetazoa" id="GPAI028852-PA"/>
    </source>
</evidence>
<proteinExistence type="predicted"/>
<keyword evidence="2" id="KW-1185">Reference proteome</keyword>
<protein>
    <submittedName>
        <fullName evidence="1">Uncharacterized protein</fullName>
    </submittedName>
</protein>
<evidence type="ECO:0000313" key="2">
    <source>
        <dbReference type="Proteomes" id="UP000092445"/>
    </source>
</evidence>
<reference evidence="2" key="1">
    <citation type="submission" date="2014-03" db="EMBL/GenBank/DDBJ databases">
        <authorList>
            <person name="Aksoy S."/>
            <person name="Warren W."/>
            <person name="Wilson R.K."/>
        </authorList>
    </citation>
    <scope>NUCLEOTIDE SEQUENCE [LARGE SCALE GENOMIC DNA]</scope>
    <source>
        <strain evidence="2">IAEA</strain>
    </source>
</reference>
<name>A0A1A9ZYD4_GLOPL</name>
<dbReference type="STRING" id="7398.A0A1A9ZYD4"/>
<sequence length="110" mass="11572">MDPTAMLDHIKHSIVSLQIAKNMANPINGIYNGPVVGTSTKLLTESGTSESSIAIDPIDASVDSIAILKAPVMMRDDDDSTAENGITEGHLNEALGVSFKTLIIQGSHVN</sequence>
<dbReference type="Proteomes" id="UP000092445">
    <property type="component" value="Unassembled WGS sequence"/>
</dbReference>